<dbReference type="InterPro" id="IPR035902">
    <property type="entry name" value="Nuc_phospho_transferase"/>
</dbReference>
<dbReference type="AlphaFoldDB" id="A0A2J6WIM8"/>
<keyword evidence="2 9" id="KW-0028">Amino-acid biosynthesis</keyword>
<dbReference type="Pfam" id="PF02885">
    <property type="entry name" value="Glycos_trans_3N"/>
    <property type="match status" value="1"/>
</dbReference>
<dbReference type="SUPFAM" id="SSF52418">
    <property type="entry name" value="Nucleoside phosphorylase/phosphoribosyltransferase catalytic domain"/>
    <property type="match status" value="1"/>
</dbReference>
<sequence length="336" mass="36960">MIAEAILRLNKKENLEPELLRESFIEIIEGKASEAQIAAFLMGLSIKGETEEEILETVKLFREYAIKIKAPENTIDIVGTGGDHSGTFNVSTATSFVVAAAGVPVAKHGNRSASSQCGCIDVLEELGVNVNMPPETAERCLFECAITVLFAPLYHPAMKRVAPIRRELKIRTMFNILGPMLNPAQVKRQLLGVFSRQYMDTIAKVLQKLGSEDVMIVHSEDGLDEITVTGKTYIVRAKNGEVKSTVICPEEAGLKKASLEDIKSFDKKESAKIFLSVLKGEKSACLDMVLINASGALQLSSFASDFKEGVEIARESIYSGRAYRKFEEFKKFSNLN</sequence>
<comment type="similarity">
    <text evidence="9">Belongs to the anthranilate phosphoribosyltransferase family.</text>
</comment>
<dbReference type="PANTHER" id="PTHR43285:SF2">
    <property type="entry name" value="ANTHRANILATE PHOSPHORIBOSYLTRANSFERASE"/>
    <property type="match status" value="1"/>
</dbReference>
<comment type="catalytic activity">
    <reaction evidence="7 9">
        <text>N-(5-phospho-beta-D-ribosyl)anthranilate + diphosphate = 5-phospho-alpha-D-ribose 1-diphosphate + anthranilate</text>
        <dbReference type="Rhea" id="RHEA:11768"/>
        <dbReference type="ChEBI" id="CHEBI:16567"/>
        <dbReference type="ChEBI" id="CHEBI:18277"/>
        <dbReference type="ChEBI" id="CHEBI:33019"/>
        <dbReference type="ChEBI" id="CHEBI:58017"/>
        <dbReference type="EC" id="2.4.2.18"/>
    </reaction>
</comment>
<dbReference type="InterPro" id="IPR000312">
    <property type="entry name" value="Glycosyl_Trfase_fam3"/>
</dbReference>
<dbReference type="Proteomes" id="UP000242288">
    <property type="component" value="Unassembled WGS sequence"/>
</dbReference>
<feature type="domain" description="Glycosyl transferase family 3 N-terminal" evidence="11">
    <location>
        <begin position="4"/>
        <end position="65"/>
    </location>
</feature>
<evidence type="ECO:0000259" key="11">
    <source>
        <dbReference type="Pfam" id="PF02885"/>
    </source>
</evidence>
<evidence type="ECO:0000256" key="8">
    <source>
        <dbReference type="ARBA" id="ARBA00061188"/>
    </source>
</evidence>
<keyword evidence="3 9" id="KW-0328">Glycosyltransferase</keyword>
<evidence type="ECO:0000256" key="1">
    <source>
        <dbReference type="ARBA" id="ARBA00004907"/>
    </source>
</evidence>
<dbReference type="InterPro" id="IPR005940">
    <property type="entry name" value="Anthranilate_Pribosyl_Tfrase"/>
</dbReference>
<dbReference type="GO" id="GO:0000287">
    <property type="term" value="F:magnesium ion binding"/>
    <property type="evidence" value="ECO:0007669"/>
    <property type="project" value="UniProtKB-UniRule"/>
</dbReference>
<evidence type="ECO:0000256" key="3">
    <source>
        <dbReference type="ARBA" id="ARBA00022676"/>
    </source>
</evidence>
<dbReference type="Pfam" id="PF00591">
    <property type="entry name" value="Glycos_transf_3"/>
    <property type="match status" value="1"/>
</dbReference>
<comment type="pathway">
    <text evidence="1 9">Amino-acid biosynthesis; L-tryptophan biosynthesis; L-tryptophan from chorismate: step 2/5.</text>
</comment>
<name>A0A2J6WIM8_9BACT</name>
<feature type="binding site" evidence="9">
    <location>
        <position position="79"/>
    </location>
    <ligand>
        <name>anthranilate</name>
        <dbReference type="ChEBI" id="CHEBI:16567"/>
        <label>1</label>
    </ligand>
</feature>
<feature type="binding site" evidence="9">
    <location>
        <position position="87"/>
    </location>
    <ligand>
        <name>5-phospho-alpha-D-ribose 1-diphosphate</name>
        <dbReference type="ChEBI" id="CHEBI:58017"/>
    </ligand>
</feature>
<feature type="binding site" evidence="9">
    <location>
        <position position="91"/>
    </location>
    <ligand>
        <name>Mg(2+)</name>
        <dbReference type="ChEBI" id="CHEBI:18420"/>
        <label>1</label>
    </ligand>
</feature>
<dbReference type="InterPro" id="IPR036320">
    <property type="entry name" value="Glycosyl_Trfase_fam3_N_dom_sf"/>
</dbReference>
<evidence type="ECO:0000256" key="7">
    <source>
        <dbReference type="ARBA" id="ARBA00052328"/>
    </source>
</evidence>
<keyword evidence="9" id="KW-0479">Metal-binding</keyword>
<comment type="subunit">
    <text evidence="9">Homodimer.</text>
</comment>
<accession>A0A2J6WIM8</accession>
<dbReference type="NCBIfam" id="TIGR01245">
    <property type="entry name" value="trpD"/>
    <property type="match status" value="1"/>
</dbReference>
<evidence type="ECO:0000256" key="6">
    <source>
        <dbReference type="ARBA" id="ARBA00023141"/>
    </source>
</evidence>
<dbReference type="GO" id="GO:0004048">
    <property type="term" value="F:anthranilate phosphoribosyltransferase activity"/>
    <property type="evidence" value="ECO:0007669"/>
    <property type="project" value="UniProtKB-UniRule"/>
</dbReference>
<reference evidence="12 13" key="1">
    <citation type="submission" date="2018-01" db="EMBL/GenBank/DDBJ databases">
        <title>Metagenomic assembled genomes from two thermal pools in the Uzon Caldera, Kamchatka, Russia.</title>
        <authorList>
            <person name="Wilkins L."/>
            <person name="Ettinger C."/>
        </authorList>
    </citation>
    <scope>NUCLEOTIDE SEQUENCE [LARGE SCALE GENOMIC DNA]</scope>
    <source>
        <strain evidence="12">ZAV-04</strain>
    </source>
</reference>
<keyword evidence="9" id="KW-0460">Magnesium</keyword>
<proteinExistence type="inferred from homology"/>
<keyword evidence="5 9" id="KW-0822">Tryptophan biosynthesis</keyword>
<keyword evidence="4 9" id="KW-0808">Transferase</keyword>
<gene>
    <name evidence="9 12" type="primary">trpD</name>
    <name evidence="12" type="ORF">C0186_05375</name>
</gene>
<feature type="binding site" evidence="9">
    <location>
        <position position="79"/>
    </location>
    <ligand>
        <name>5-phospho-alpha-D-ribose 1-diphosphate</name>
        <dbReference type="ChEBI" id="CHEBI:58017"/>
    </ligand>
</feature>
<evidence type="ECO:0000259" key="10">
    <source>
        <dbReference type="Pfam" id="PF00591"/>
    </source>
</evidence>
<evidence type="ECO:0000256" key="5">
    <source>
        <dbReference type="ARBA" id="ARBA00022822"/>
    </source>
</evidence>
<comment type="function">
    <text evidence="9">Catalyzes the transfer of the phosphoribosyl group of 5-phosphorylribose-1-pyrophosphate (PRPP) to anthranilate to yield N-(5'-phosphoribosyl)-anthranilate (PRA).</text>
</comment>
<evidence type="ECO:0000313" key="13">
    <source>
        <dbReference type="Proteomes" id="UP000242288"/>
    </source>
</evidence>
<feature type="binding site" evidence="9">
    <location>
        <position position="224"/>
    </location>
    <ligand>
        <name>Mg(2+)</name>
        <dbReference type="ChEBI" id="CHEBI:18420"/>
        <label>2</label>
    </ligand>
</feature>
<dbReference type="UniPathway" id="UPA00035">
    <property type="reaction ID" value="UER00041"/>
</dbReference>
<evidence type="ECO:0000313" key="12">
    <source>
        <dbReference type="EMBL" id="PMP70231.1"/>
    </source>
</evidence>
<evidence type="ECO:0000256" key="2">
    <source>
        <dbReference type="ARBA" id="ARBA00022605"/>
    </source>
</evidence>
<feature type="binding site" evidence="9">
    <location>
        <position position="110"/>
    </location>
    <ligand>
        <name>anthranilate</name>
        <dbReference type="ChEBI" id="CHEBI:16567"/>
        <label>1</label>
    </ligand>
</feature>
<evidence type="ECO:0000256" key="9">
    <source>
        <dbReference type="HAMAP-Rule" id="MF_00211"/>
    </source>
</evidence>
<feature type="binding site" evidence="9">
    <location>
        <begin position="82"/>
        <end position="83"/>
    </location>
    <ligand>
        <name>5-phospho-alpha-D-ribose 1-diphosphate</name>
        <dbReference type="ChEBI" id="CHEBI:58017"/>
    </ligand>
</feature>
<dbReference type="PANTHER" id="PTHR43285">
    <property type="entry name" value="ANTHRANILATE PHOSPHORIBOSYLTRANSFERASE"/>
    <property type="match status" value="1"/>
</dbReference>
<dbReference type="SUPFAM" id="SSF47648">
    <property type="entry name" value="Nucleoside phosphorylase/phosphoribosyltransferase N-terminal domain"/>
    <property type="match status" value="1"/>
</dbReference>
<dbReference type="EC" id="2.4.2.18" evidence="9"/>
<feature type="domain" description="Glycosyl transferase family 3" evidence="10">
    <location>
        <begin position="73"/>
        <end position="323"/>
    </location>
</feature>
<feature type="binding site" evidence="9">
    <location>
        <position position="225"/>
    </location>
    <ligand>
        <name>Mg(2+)</name>
        <dbReference type="ChEBI" id="CHEBI:18420"/>
        <label>1</label>
    </ligand>
</feature>
<feature type="binding site" evidence="9">
    <location>
        <begin position="107"/>
        <end position="115"/>
    </location>
    <ligand>
        <name>5-phospho-alpha-D-ribose 1-diphosphate</name>
        <dbReference type="ChEBI" id="CHEBI:58017"/>
    </ligand>
</feature>
<protein>
    <recommendedName>
        <fullName evidence="9">Anthranilate phosphoribosyltransferase</fullName>
        <ecNumber evidence="9">2.4.2.18</ecNumber>
    </recommendedName>
</protein>
<dbReference type="Gene3D" id="1.20.970.10">
    <property type="entry name" value="Transferase, Pyrimidine Nucleoside Phosphorylase, Chain C"/>
    <property type="match status" value="1"/>
</dbReference>
<dbReference type="Gene3D" id="3.40.1030.10">
    <property type="entry name" value="Nucleoside phosphorylase/phosphoribosyltransferase catalytic domain"/>
    <property type="match status" value="1"/>
</dbReference>
<feature type="binding site" evidence="9">
    <location>
        <position position="225"/>
    </location>
    <ligand>
        <name>Mg(2+)</name>
        <dbReference type="ChEBI" id="CHEBI:18420"/>
        <label>2</label>
    </ligand>
</feature>
<feature type="binding site" evidence="9">
    <location>
        <begin position="89"/>
        <end position="92"/>
    </location>
    <ligand>
        <name>5-phospho-alpha-D-ribose 1-diphosphate</name>
        <dbReference type="ChEBI" id="CHEBI:58017"/>
    </ligand>
</feature>
<dbReference type="GO" id="GO:0000162">
    <property type="term" value="P:L-tryptophan biosynthetic process"/>
    <property type="evidence" value="ECO:0007669"/>
    <property type="project" value="UniProtKB-UniRule"/>
</dbReference>
<comment type="similarity">
    <text evidence="8">In the C-terminal section; belongs to the anthranilate phosphoribosyltransferase family.</text>
</comment>
<organism evidence="12 13">
    <name type="scientific">Thermodesulfovibrio aggregans</name>
    <dbReference type="NCBI Taxonomy" id="86166"/>
    <lineage>
        <taxon>Bacteria</taxon>
        <taxon>Pseudomonadati</taxon>
        <taxon>Nitrospirota</taxon>
        <taxon>Thermodesulfovibrionia</taxon>
        <taxon>Thermodesulfovibrionales</taxon>
        <taxon>Thermodesulfovibrionaceae</taxon>
        <taxon>Thermodesulfovibrio</taxon>
    </lineage>
</organism>
<evidence type="ECO:0000256" key="4">
    <source>
        <dbReference type="ARBA" id="ARBA00022679"/>
    </source>
</evidence>
<comment type="caution">
    <text evidence="9">Lacks conserved residue(s) required for the propagation of feature annotation.</text>
</comment>
<comment type="caution">
    <text evidence="12">The sequence shown here is derived from an EMBL/GenBank/DDBJ whole genome shotgun (WGS) entry which is preliminary data.</text>
</comment>
<feature type="binding site" evidence="9">
    <location>
        <position position="165"/>
    </location>
    <ligand>
        <name>anthranilate</name>
        <dbReference type="ChEBI" id="CHEBI:16567"/>
        <label>2</label>
    </ligand>
</feature>
<keyword evidence="6 9" id="KW-0057">Aromatic amino acid biosynthesis</keyword>
<dbReference type="HAMAP" id="MF_00211">
    <property type="entry name" value="TrpD"/>
    <property type="match status" value="1"/>
</dbReference>
<comment type="cofactor">
    <cofactor evidence="9">
        <name>Mg(2+)</name>
        <dbReference type="ChEBI" id="CHEBI:18420"/>
    </cofactor>
    <text evidence="9">Binds 2 magnesium ions per monomer.</text>
</comment>
<dbReference type="FunFam" id="3.40.1030.10:FF:000002">
    <property type="entry name" value="Anthranilate phosphoribosyltransferase"/>
    <property type="match status" value="1"/>
</dbReference>
<dbReference type="EMBL" id="PNIO01000045">
    <property type="protein sequence ID" value="PMP70231.1"/>
    <property type="molecule type" value="Genomic_DNA"/>
</dbReference>
<dbReference type="InterPro" id="IPR017459">
    <property type="entry name" value="Glycosyl_Trfase_fam3_N_dom"/>
</dbReference>
<dbReference type="GO" id="GO:0005829">
    <property type="term" value="C:cytosol"/>
    <property type="evidence" value="ECO:0007669"/>
    <property type="project" value="TreeGrafter"/>
</dbReference>